<dbReference type="HOGENOM" id="CLU_079959_0_2_0"/>
<dbReference type="GO" id="GO:0005737">
    <property type="term" value="C:cytoplasm"/>
    <property type="evidence" value="ECO:0007669"/>
    <property type="project" value="UniProtKB-SubCell"/>
</dbReference>
<evidence type="ECO:0000256" key="2">
    <source>
        <dbReference type="ARBA" id="ARBA00022679"/>
    </source>
</evidence>
<dbReference type="STRING" id="289377.HL41_03600"/>
<organism evidence="10 11">
    <name type="scientific">Thermodesulfobacterium commune DSM 2178</name>
    <dbReference type="NCBI Taxonomy" id="289377"/>
    <lineage>
        <taxon>Bacteria</taxon>
        <taxon>Pseudomonadati</taxon>
        <taxon>Thermodesulfobacteriota</taxon>
        <taxon>Thermodesulfobacteria</taxon>
        <taxon>Thermodesulfobacteriales</taxon>
        <taxon>Thermodesulfobacteriaceae</taxon>
        <taxon>Thermodesulfobacterium</taxon>
    </lineage>
</organism>
<dbReference type="InterPro" id="IPR003136">
    <property type="entry name" value="Cytidylate_kin"/>
</dbReference>
<evidence type="ECO:0000313" key="11">
    <source>
        <dbReference type="Proteomes" id="UP000028481"/>
    </source>
</evidence>
<evidence type="ECO:0000256" key="4">
    <source>
        <dbReference type="ARBA" id="ARBA00022777"/>
    </source>
</evidence>
<dbReference type="Proteomes" id="UP000028481">
    <property type="component" value="Chromosome"/>
</dbReference>
<dbReference type="GO" id="GO:0036431">
    <property type="term" value="F:dCMP kinase activity"/>
    <property type="evidence" value="ECO:0007669"/>
    <property type="project" value="InterPro"/>
</dbReference>
<evidence type="ECO:0000313" key="10">
    <source>
        <dbReference type="EMBL" id="AIH03934.1"/>
    </source>
</evidence>
<dbReference type="InterPro" id="IPR011994">
    <property type="entry name" value="Cytidylate_kinase_dom"/>
</dbReference>
<keyword evidence="11" id="KW-1185">Reference proteome</keyword>
<dbReference type="Gene3D" id="3.40.50.300">
    <property type="entry name" value="P-loop containing nucleotide triphosphate hydrolases"/>
    <property type="match status" value="1"/>
</dbReference>
<dbReference type="HAMAP" id="MF_00238">
    <property type="entry name" value="Cytidyl_kinase_type1"/>
    <property type="match status" value="1"/>
</dbReference>
<comment type="catalytic activity">
    <reaction evidence="6 8">
        <text>dCMP + ATP = dCDP + ADP</text>
        <dbReference type="Rhea" id="RHEA:25094"/>
        <dbReference type="ChEBI" id="CHEBI:30616"/>
        <dbReference type="ChEBI" id="CHEBI:57566"/>
        <dbReference type="ChEBI" id="CHEBI:58593"/>
        <dbReference type="ChEBI" id="CHEBI:456216"/>
        <dbReference type="EC" id="2.7.4.25"/>
    </reaction>
</comment>
<keyword evidence="2 8" id="KW-0808">Transferase</keyword>
<evidence type="ECO:0000256" key="7">
    <source>
        <dbReference type="ARBA" id="ARBA00048478"/>
    </source>
</evidence>
<evidence type="ECO:0000256" key="5">
    <source>
        <dbReference type="ARBA" id="ARBA00022840"/>
    </source>
</evidence>
<comment type="similarity">
    <text evidence="1 8">Belongs to the cytidylate kinase family. Type 1 subfamily.</text>
</comment>
<dbReference type="AlphaFoldDB" id="A0A075WRJ3"/>
<dbReference type="PaxDb" id="289377-HL41_03600"/>
<proteinExistence type="inferred from homology"/>
<dbReference type="SUPFAM" id="SSF52540">
    <property type="entry name" value="P-loop containing nucleoside triphosphate hydrolases"/>
    <property type="match status" value="1"/>
</dbReference>
<comment type="catalytic activity">
    <reaction evidence="7 8">
        <text>CMP + ATP = CDP + ADP</text>
        <dbReference type="Rhea" id="RHEA:11600"/>
        <dbReference type="ChEBI" id="CHEBI:30616"/>
        <dbReference type="ChEBI" id="CHEBI:58069"/>
        <dbReference type="ChEBI" id="CHEBI:60377"/>
        <dbReference type="ChEBI" id="CHEBI:456216"/>
        <dbReference type="EC" id="2.7.4.25"/>
    </reaction>
</comment>
<dbReference type="eggNOG" id="COG0283">
    <property type="taxonomic scope" value="Bacteria"/>
</dbReference>
<feature type="domain" description="Cytidylate kinase" evidence="9">
    <location>
        <begin position="7"/>
        <end position="224"/>
    </location>
</feature>
<dbReference type="KEGG" id="tcm:HL41_03600"/>
<evidence type="ECO:0000256" key="8">
    <source>
        <dbReference type="HAMAP-Rule" id="MF_00238"/>
    </source>
</evidence>
<sequence length="226" mass="25807">MKKPKIITIDGPAASGKTTIAKLLAKSLGYCLLESGAFYRLVTYLLLKHNLYEKFIQKNLNLIETLSKLFSSVKINLTAEATQIFYEGREIKSELREIQVEERVSVVASIPEVREFINDFLRKLVDNRLVVAEGRDMGSVVFKDAEVKVFLTADERIRAERRFQEKTEKESLPYTQVMDSLKKRDQLDSTRKVAPLTVPEGALILDTSHLTPEEVLTKILNYLEKI</sequence>
<evidence type="ECO:0000259" key="9">
    <source>
        <dbReference type="Pfam" id="PF02224"/>
    </source>
</evidence>
<keyword evidence="8" id="KW-0963">Cytoplasm</keyword>
<evidence type="ECO:0000256" key="3">
    <source>
        <dbReference type="ARBA" id="ARBA00022741"/>
    </source>
</evidence>
<dbReference type="Pfam" id="PF02224">
    <property type="entry name" value="Cytidylate_kin"/>
    <property type="match status" value="1"/>
</dbReference>
<dbReference type="NCBIfam" id="TIGR00017">
    <property type="entry name" value="cmk"/>
    <property type="match status" value="1"/>
</dbReference>
<protein>
    <recommendedName>
        <fullName evidence="8">Cytidylate kinase</fullName>
        <shortName evidence="8">CK</shortName>
        <ecNumber evidence="8">2.7.4.25</ecNumber>
    </recommendedName>
    <alternativeName>
        <fullName evidence="8">Cytidine monophosphate kinase</fullName>
        <shortName evidence="8">CMP kinase</shortName>
    </alternativeName>
</protein>
<evidence type="ECO:0000256" key="6">
    <source>
        <dbReference type="ARBA" id="ARBA00047615"/>
    </source>
</evidence>
<dbReference type="EMBL" id="CP008796">
    <property type="protein sequence ID" value="AIH03934.1"/>
    <property type="molecule type" value="Genomic_DNA"/>
</dbReference>
<dbReference type="InterPro" id="IPR027417">
    <property type="entry name" value="P-loop_NTPase"/>
</dbReference>
<evidence type="ECO:0000256" key="1">
    <source>
        <dbReference type="ARBA" id="ARBA00009427"/>
    </source>
</evidence>
<dbReference type="RefSeq" id="WP_038060376.1">
    <property type="nucleotide sequence ID" value="NZ_CP008796.1"/>
</dbReference>
<keyword evidence="3 8" id="KW-0547">Nucleotide-binding</keyword>
<feature type="binding site" evidence="8">
    <location>
        <begin position="11"/>
        <end position="19"/>
    </location>
    <ligand>
        <name>ATP</name>
        <dbReference type="ChEBI" id="CHEBI:30616"/>
    </ligand>
</feature>
<comment type="subcellular location">
    <subcellularLocation>
        <location evidence="8">Cytoplasm</location>
    </subcellularLocation>
</comment>
<keyword evidence="4 8" id="KW-0418">Kinase</keyword>
<accession>A0A075WRJ3</accession>
<dbReference type="CDD" id="cd02020">
    <property type="entry name" value="CMPK"/>
    <property type="match status" value="1"/>
</dbReference>
<dbReference type="GO" id="GO:0005524">
    <property type="term" value="F:ATP binding"/>
    <property type="evidence" value="ECO:0007669"/>
    <property type="project" value="UniProtKB-UniRule"/>
</dbReference>
<reference evidence="10 11" key="1">
    <citation type="journal article" date="2015" name="Genome Announc.">
        <title>Genome Sequence of a Sulfate-Reducing Thermophilic Bacterium, Thermodesulfobacterium commune DSM 2178T (Phylum Thermodesulfobacteria).</title>
        <authorList>
            <person name="Bhatnagar S."/>
            <person name="Badger J.H."/>
            <person name="Madupu R."/>
            <person name="Khouri H.M."/>
            <person name="O'Connor E.M."/>
            <person name="Robb F.T."/>
            <person name="Ward N.L."/>
            <person name="Eisen J.A."/>
        </authorList>
    </citation>
    <scope>NUCLEOTIDE SEQUENCE [LARGE SCALE GENOMIC DNA]</scope>
    <source>
        <strain evidence="10 11">DSM 2178</strain>
    </source>
</reference>
<dbReference type="GO" id="GO:0036430">
    <property type="term" value="F:CMP kinase activity"/>
    <property type="evidence" value="ECO:0007669"/>
    <property type="project" value="RHEA"/>
</dbReference>
<gene>
    <name evidence="8" type="primary">cmk</name>
    <name evidence="10" type="ORF">HL41_03600</name>
</gene>
<keyword evidence="5 8" id="KW-0067">ATP-binding</keyword>
<dbReference type="EC" id="2.7.4.25" evidence="8"/>
<dbReference type="OrthoDB" id="9807434at2"/>
<dbReference type="GO" id="GO:0006220">
    <property type="term" value="P:pyrimidine nucleotide metabolic process"/>
    <property type="evidence" value="ECO:0007669"/>
    <property type="project" value="UniProtKB-UniRule"/>
</dbReference>
<name>A0A075WRJ3_9BACT</name>